<feature type="region of interest" description="Disordered" evidence="1">
    <location>
        <begin position="1"/>
        <end position="41"/>
    </location>
</feature>
<protein>
    <submittedName>
        <fullName evidence="2">Uncharacterized protein</fullName>
    </submittedName>
</protein>
<dbReference type="STRING" id="1073574.GOARA_033_00190"/>
<reference evidence="2 3" key="1">
    <citation type="submission" date="2011-11" db="EMBL/GenBank/DDBJ databases">
        <title>Whole genome shotgun sequence of Gordonia araii NBRC 100433.</title>
        <authorList>
            <person name="Yoshida Y."/>
            <person name="Hosoyama A."/>
            <person name="Tsuchikane K."/>
            <person name="Katsumata H."/>
            <person name="Yamazaki S."/>
            <person name="Fujita N."/>
        </authorList>
    </citation>
    <scope>NUCLEOTIDE SEQUENCE [LARGE SCALE GENOMIC DNA]</scope>
    <source>
        <strain evidence="2 3">NBRC 100433</strain>
    </source>
</reference>
<gene>
    <name evidence="2" type="ORF">GOARA_033_00190</name>
</gene>
<comment type="caution">
    <text evidence="2">The sequence shown here is derived from an EMBL/GenBank/DDBJ whole genome shotgun (WGS) entry which is preliminary data.</text>
</comment>
<proteinExistence type="predicted"/>
<organism evidence="2 3">
    <name type="scientific">Gordonia araii NBRC 100433</name>
    <dbReference type="NCBI Taxonomy" id="1073574"/>
    <lineage>
        <taxon>Bacteria</taxon>
        <taxon>Bacillati</taxon>
        <taxon>Actinomycetota</taxon>
        <taxon>Actinomycetes</taxon>
        <taxon>Mycobacteriales</taxon>
        <taxon>Gordoniaceae</taxon>
        <taxon>Gordonia</taxon>
    </lineage>
</organism>
<dbReference type="EMBL" id="BAEE01000033">
    <property type="protein sequence ID" value="GAB09218.1"/>
    <property type="molecule type" value="Genomic_DNA"/>
</dbReference>
<dbReference type="RefSeq" id="WP_007321295.1">
    <property type="nucleotide sequence ID" value="NZ_BAEE01000033.1"/>
</dbReference>
<evidence type="ECO:0000313" key="3">
    <source>
        <dbReference type="Proteomes" id="UP000035088"/>
    </source>
</evidence>
<sequence length="395" mass="42677">MTTPDGLPNPNGPTWSDRPDVPLRLDGTLFNPAPNENSPTDDLARQIGLQVTMAAPGRWTRLAATFALTSTAEHTVAMYADDQGRAHEFTIPPNVIQMVDEHRRLSAASPDGPWWRLAVSTEHGQDPAVVEDRGAAEPFAPEYVFPPDVYREEFRRYPTIAAPLWLLAHAYHDNRQRRPDVVASAPTTIQVPNRTVDLPDADPMWARWAVLAAVTMATGNVYGAGIQPATAIYEAPGYSGATLLMLPGRHAVLSGGTGENARLARAYRLGDDLPDLYAGAPGWVTDATLNIRAERGQLTFCYWYTDGKWHAAHDAEDLSLAAPALPAVGNNVDVTDSLTRLVGVSPTATTAAQYLVVNAENRTATRAHLETLLPDATYEAISTALNQLQLAGCAS</sequence>
<evidence type="ECO:0000313" key="2">
    <source>
        <dbReference type="EMBL" id="GAB09218.1"/>
    </source>
</evidence>
<dbReference type="AlphaFoldDB" id="G7H043"/>
<evidence type="ECO:0000256" key="1">
    <source>
        <dbReference type="SAM" id="MobiDB-lite"/>
    </source>
</evidence>
<name>G7H043_9ACTN</name>
<keyword evidence="3" id="KW-1185">Reference proteome</keyword>
<dbReference type="OrthoDB" id="4505613at2"/>
<dbReference type="Proteomes" id="UP000035088">
    <property type="component" value="Unassembled WGS sequence"/>
</dbReference>
<accession>G7H043</accession>